<keyword evidence="4" id="KW-0808">Transferase</keyword>
<evidence type="ECO:0000256" key="1">
    <source>
        <dbReference type="ARBA" id="ARBA00000085"/>
    </source>
</evidence>
<dbReference type="RefSeq" id="WP_184137633.1">
    <property type="nucleotide sequence ID" value="NZ_JACHFL010000022.1"/>
</dbReference>
<dbReference type="SMART" id="SM00388">
    <property type="entry name" value="HisKA"/>
    <property type="match status" value="1"/>
</dbReference>
<dbReference type="SUPFAM" id="SSF55781">
    <property type="entry name" value="GAF domain-like"/>
    <property type="match status" value="1"/>
</dbReference>
<dbReference type="GO" id="GO:0007234">
    <property type="term" value="P:osmosensory signaling via phosphorelay pathway"/>
    <property type="evidence" value="ECO:0007669"/>
    <property type="project" value="TreeGrafter"/>
</dbReference>
<dbReference type="PANTHER" id="PTHR42878:SF15">
    <property type="entry name" value="BACTERIOPHYTOCHROME"/>
    <property type="match status" value="1"/>
</dbReference>
<protein>
    <recommendedName>
        <fullName evidence="2">histidine kinase</fullName>
        <ecNumber evidence="2">2.7.13.3</ecNumber>
    </recommendedName>
</protein>
<dbReference type="GO" id="GO:0000156">
    <property type="term" value="F:phosphorelay response regulator activity"/>
    <property type="evidence" value="ECO:0007669"/>
    <property type="project" value="TreeGrafter"/>
</dbReference>
<feature type="domain" description="Histidine kinase" evidence="6">
    <location>
        <begin position="358"/>
        <end position="570"/>
    </location>
</feature>
<dbReference type="Gene3D" id="3.30.450.40">
    <property type="match status" value="1"/>
</dbReference>
<keyword evidence="5 7" id="KW-0418">Kinase</keyword>
<comment type="catalytic activity">
    <reaction evidence="1">
        <text>ATP + protein L-histidine = ADP + protein N-phospho-L-histidine.</text>
        <dbReference type="EC" id="2.7.13.3"/>
    </reaction>
</comment>
<dbReference type="EMBL" id="JACHFL010000022">
    <property type="protein sequence ID" value="MBB5365825.1"/>
    <property type="molecule type" value="Genomic_DNA"/>
</dbReference>
<dbReference type="GO" id="GO:0030295">
    <property type="term" value="F:protein kinase activator activity"/>
    <property type="evidence" value="ECO:0007669"/>
    <property type="project" value="TreeGrafter"/>
</dbReference>
<evidence type="ECO:0000313" key="7">
    <source>
        <dbReference type="EMBL" id="MBB5365825.1"/>
    </source>
</evidence>
<dbReference type="PANTHER" id="PTHR42878">
    <property type="entry name" value="TWO-COMPONENT HISTIDINE KINASE"/>
    <property type="match status" value="1"/>
</dbReference>
<comment type="caution">
    <text evidence="7">The sequence shown here is derived from an EMBL/GenBank/DDBJ whole genome shotgun (WGS) entry which is preliminary data.</text>
</comment>
<dbReference type="InterPro" id="IPR029016">
    <property type="entry name" value="GAF-like_dom_sf"/>
</dbReference>
<keyword evidence="8" id="KW-1185">Reference proteome</keyword>
<dbReference type="InterPro" id="IPR004358">
    <property type="entry name" value="Sig_transdc_His_kin-like_C"/>
</dbReference>
<evidence type="ECO:0000256" key="5">
    <source>
        <dbReference type="ARBA" id="ARBA00022777"/>
    </source>
</evidence>
<dbReference type="Proteomes" id="UP000552709">
    <property type="component" value="Unassembled WGS sequence"/>
</dbReference>
<sequence>MTPDPAPEPAEHEMPALIQGFDWAATPLGPREDWPISLRVVTELLLAQPLPMIVLWGPELIQIYNDGYRIVMGDKHPAGLGQPNQACWPEVWDFNRSIFEGVLTRGETFTFTDQPLALRPSDPTGPGYFTLNFSPVKDDHGAVGGVLAIVTETTARVRAAQQAELHRITVERRNATLEAFAVLTRDLGLETDALTLIRRVQEVVLPLLAAGFVGYYVPEDGLWRIKVQVGLASFPELQAAVDAGFPFETTPNLLIPWRSGQAHYQDVYDPAADQLLGNNPYPQATATLPVRVNGQVQGVLGFALNDTRVWSSVDRAVLGTVERSLTLALERLEQTRHAEQQRAALQAANEELEAFAYSVSHDLRAPVRHIQGFSGLLRKGMGSQLDLKASHYLGVIDEAAGRMNVLIDAMLELSRAARLPLRLGTVDLEALVLRSRQDLEMEAQGRAVQWRVTPLPLVTGDQDTLQQVVSNLLSNAVKYTRPRETAVIEVWAEAREGAWAVFVRDNGVGFDPQYQDKLFGVFQRLHLEREFEGTGVGLANVRRIIARHGGTVSAQGVLGEGATFGFTLPR</sequence>
<reference evidence="7 8" key="1">
    <citation type="submission" date="2020-08" db="EMBL/GenBank/DDBJ databases">
        <title>Genomic Encyclopedia of Type Strains, Phase IV (KMG-IV): sequencing the most valuable type-strain genomes for metagenomic binning, comparative biology and taxonomic classification.</title>
        <authorList>
            <person name="Goeker M."/>
        </authorList>
    </citation>
    <scope>NUCLEOTIDE SEQUENCE [LARGE SCALE GENOMIC DNA]</scope>
    <source>
        <strain evidence="7 8">DSM 27939</strain>
    </source>
</reference>
<dbReference type="Pfam" id="PF00512">
    <property type="entry name" value="HisKA"/>
    <property type="match status" value="1"/>
</dbReference>
<accession>A0A7W8JZ12</accession>
<gene>
    <name evidence="7" type="ORF">HNQ08_004951</name>
</gene>
<organism evidence="7 8">
    <name type="scientific">Deinococcus humi</name>
    <dbReference type="NCBI Taxonomy" id="662880"/>
    <lineage>
        <taxon>Bacteria</taxon>
        <taxon>Thermotogati</taxon>
        <taxon>Deinococcota</taxon>
        <taxon>Deinococci</taxon>
        <taxon>Deinococcales</taxon>
        <taxon>Deinococcaceae</taxon>
        <taxon>Deinococcus</taxon>
    </lineage>
</organism>
<dbReference type="PROSITE" id="PS50109">
    <property type="entry name" value="HIS_KIN"/>
    <property type="match status" value="1"/>
</dbReference>
<dbReference type="AlphaFoldDB" id="A0A7W8JZ12"/>
<dbReference type="CDD" id="cd00082">
    <property type="entry name" value="HisKA"/>
    <property type="match status" value="1"/>
</dbReference>
<evidence type="ECO:0000259" key="6">
    <source>
        <dbReference type="PROSITE" id="PS50109"/>
    </source>
</evidence>
<evidence type="ECO:0000256" key="4">
    <source>
        <dbReference type="ARBA" id="ARBA00022679"/>
    </source>
</evidence>
<dbReference type="Pfam" id="PF02518">
    <property type="entry name" value="HATPase_c"/>
    <property type="match status" value="1"/>
</dbReference>
<dbReference type="Gene3D" id="1.10.287.130">
    <property type="match status" value="1"/>
</dbReference>
<dbReference type="InterPro" id="IPR050351">
    <property type="entry name" value="BphY/WalK/GraS-like"/>
</dbReference>
<dbReference type="InterPro" id="IPR003594">
    <property type="entry name" value="HATPase_dom"/>
</dbReference>
<dbReference type="InterPro" id="IPR005467">
    <property type="entry name" value="His_kinase_dom"/>
</dbReference>
<dbReference type="GO" id="GO:0000155">
    <property type="term" value="F:phosphorelay sensor kinase activity"/>
    <property type="evidence" value="ECO:0007669"/>
    <property type="project" value="InterPro"/>
</dbReference>
<keyword evidence="3" id="KW-0597">Phosphoprotein</keyword>
<evidence type="ECO:0000256" key="2">
    <source>
        <dbReference type="ARBA" id="ARBA00012438"/>
    </source>
</evidence>
<dbReference type="Gene3D" id="3.30.450.20">
    <property type="entry name" value="PAS domain"/>
    <property type="match status" value="1"/>
</dbReference>
<dbReference type="InterPro" id="IPR036890">
    <property type="entry name" value="HATPase_C_sf"/>
</dbReference>
<dbReference type="Gene3D" id="3.30.565.10">
    <property type="entry name" value="Histidine kinase-like ATPase, C-terminal domain"/>
    <property type="match status" value="1"/>
</dbReference>
<evidence type="ECO:0000256" key="3">
    <source>
        <dbReference type="ARBA" id="ARBA00022553"/>
    </source>
</evidence>
<dbReference type="PRINTS" id="PR00344">
    <property type="entry name" value="BCTRLSENSOR"/>
</dbReference>
<dbReference type="InterPro" id="IPR003661">
    <property type="entry name" value="HisK_dim/P_dom"/>
</dbReference>
<name>A0A7W8JZ12_9DEIO</name>
<dbReference type="FunFam" id="3.30.565.10:FF:000006">
    <property type="entry name" value="Sensor histidine kinase WalK"/>
    <property type="match status" value="1"/>
</dbReference>
<evidence type="ECO:0000313" key="8">
    <source>
        <dbReference type="Proteomes" id="UP000552709"/>
    </source>
</evidence>
<dbReference type="EC" id="2.7.13.3" evidence="2"/>
<dbReference type="SUPFAM" id="SSF47384">
    <property type="entry name" value="Homodimeric domain of signal transducing histidine kinase"/>
    <property type="match status" value="1"/>
</dbReference>
<dbReference type="SUPFAM" id="SSF55874">
    <property type="entry name" value="ATPase domain of HSP90 chaperone/DNA topoisomerase II/histidine kinase"/>
    <property type="match status" value="1"/>
</dbReference>
<proteinExistence type="predicted"/>
<dbReference type="SMART" id="SM00387">
    <property type="entry name" value="HATPase_c"/>
    <property type="match status" value="1"/>
</dbReference>
<dbReference type="InterPro" id="IPR036097">
    <property type="entry name" value="HisK_dim/P_sf"/>
</dbReference>